<keyword evidence="2" id="KW-0812">Transmembrane</keyword>
<reference evidence="3 4" key="1">
    <citation type="journal article" date="2006" name="Science">
        <title>The genome of black cottonwood, Populus trichocarpa (Torr. &amp; Gray).</title>
        <authorList>
            <person name="Tuskan G.A."/>
            <person name="Difazio S."/>
            <person name="Jansson S."/>
            <person name="Bohlmann J."/>
            <person name="Grigoriev I."/>
            <person name="Hellsten U."/>
            <person name="Putnam N."/>
            <person name="Ralph S."/>
            <person name="Rombauts S."/>
            <person name="Salamov A."/>
            <person name="Schein J."/>
            <person name="Sterck L."/>
            <person name="Aerts A."/>
            <person name="Bhalerao R.R."/>
            <person name="Bhalerao R.P."/>
            <person name="Blaudez D."/>
            <person name="Boerjan W."/>
            <person name="Brun A."/>
            <person name="Brunner A."/>
            <person name="Busov V."/>
            <person name="Campbell M."/>
            <person name="Carlson J."/>
            <person name="Chalot M."/>
            <person name="Chapman J."/>
            <person name="Chen G.L."/>
            <person name="Cooper D."/>
            <person name="Coutinho P.M."/>
            <person name="Couturier J."/>
            <person name="Covert S."/>
            <person name="Cronk Q."/>
            <person name="Cunningham R."/>
            <person name="Davis J."/>
            <person name="Degroeve S."/>
            <person name="Dejardin A."/>
            <person name="Depamphilis C."/>
            <person name="Detter J."/>
            <person name="Dirks B."/>
            <person name="Dubchak I."/>
            <person name="Duplessis S."/>
            <person name="Ehlting J."/>
            <person name="Ellis B."/>
            <person name="Gendler K."/>
            <person name="Goodstein D."/>
            <person name="Gribskov M."/>
            <person name="Grimwood J."/>
            <person name="Groover A."/>
            <person name="Gunter L."/>
            <person name="Hamberger B."/>
            <person name="Heinze B."/>
            <person name="Helariutta Y."/>
            <person name="Henrissat B."/>
            <person name="Holligan D."/>
            <person name="Holt R."/>
            <person name="Huang W."/>
            <person name="Islam-Faridi N."/>
            <person name="Jones S."/>
            <person name="Jones-Rhoades M."/>
            <person name="Jorgensen R."/>
            <person name="Joshi C."/>
            <person name="Kangasjarvi J."/>
            <person name="Karlsson J."/>
            <person name="Kelleher C."/>
            <person name="Kirkpatrick R."/>
            <person name="Kirst M."/>
            <person name="Kohler A."/>
            <person name="Kalluri U."/>
            <person name="Larimer F."/>
            <person name="Leebens-Mack J."/>
            <person name="Leple J.C."/>
            <person name="Locascio P."/>
            <person name="Lou Y."/>
            <person name="Lucas S."/>
            <person name="Martin F."/>
            <person name="Montanini B."/>
            <person name="Napoli C."/>
            <person name="Nelson D.R."/>
            <person name="Nelson C."/>
            <person name="Nieminen K."/>
            <person name="Nilsson O."/>
            <person name="Pereda V."/>
            <person name="Peter G."/>
            <person name="Philippe R."/>
            <person name="Pilate G."/>
            <person name="Poliakov A."/>
            <person name="Razumovskaya J."/>
            <person name="Richardson P."/>
            <person name="Rinaldi C."/>
            <person name="Ritland K."/>
            <person name="Rouze P."/>
            <person name="Ryaboy D."/>
            <person name="Schmutz J."/>
            <person name="Schrader J."/>
            <person name="Segerman B."/>
            <person name="Shin H."/>
            <person name="Siddiqui A."/>
            <person name="Sterky F."/>
            <person name="Terry A."/>
            <person name="Tsai C.J."/>
            <person name="Uberbacher E."/>
            <person name="Unneberg P."/>
            <person name="Vahala J."/>
            <person name="Wall K."/>
            <person name="Wessler S."/>
            <person name="Yang G."/>
            <person name="Yin T."/>
            <person name="Douglas C."/>
            <person name="Marra M."/>
            <person name="Sandberg G."/>
            <person name="Van de Peer Y."/>
            <person name="Rokhsar D."/>
        </authorList>
    </citation>
    <scope>NUCLEOTIDE SEQUENCE [LARGE SCALE GENOMIC DNA]</scope>
    <source>
        <strain evidence="4">cv. Nisqually</strain>
    </source>
</reference>
<sequence length="118" mass="13210">MASTGQSQSLKRRDAPVTREGGDQLTLTPLGAGNEVGRSCVYMSFKGKTVLFDCGIHLAYSGMAALPYFDEIDPSTIDVLLVTQYVFLHLLLLSLLAWLLYICILIFHSMRQYFVSHY</sequence>
<keyword evidence="4" id="KW-1185">Reference proteome</keyword>
<dbReference type="Proteomes" id="UP000006729">
    <property type="component" value="Chromosome 17"/>
</dbReference>
<dbReference type="SUPFAM" id="SSF56281">
    <property type="entry name" value="Metallo-hydrolase/oxidoreductase"/>
    <property type="match status" value="1"/>
</dbReference>
<keyword evidence="2" id="KW-1133">Transmembrane helix</keyword>
<protein>
    <recommendedName>
        <fullName evidence="5">Metallo-beta-lactamase domain-containing protein</fullName>
    </recommendedName>
</protein>
<feature type="transmembrane region" description="Helical" evidence="2">
    <location>
        <begin position="81"/>
        <end position="107"/>
    </location>
</feature>
<dbReference type="InterPro" id="IPR050698">
    <property type="entry name" value="MBL"/>
</dbReference>
<evidence type="ECO:0000313" key="4">
    <source>
        <dbReference type="Proteomes" id="UP000006729"/>
    </source>
</evidence>
<dbReference type="PANTHER" id="PTHR11203">
    <property type="entry name" value="CLEAVAGE AND POLYADENYLATION SPECIFICITY FACTOR FAMILY MEMBER"/>
    <property type="match status" value="1"/>
</dbReference>
<dbReference type="Gene3D" id="3.60.15.10">
    <property type="entry name" value="Ribonuclease Z/Hydroxyacylglutathione hydrolase-like"/>
    <property type="match status" value="1"/>
</dbReference>
<feature type="compositionally biased region" description="Basic and acidic residues" evidence="1">
    <location>
        <begin position="11"/>
        <end position="22"/>
    </location>
</feature>
<organism evidence="3 4">
    <name type="scientific">Populus trichocarpa</name>
    <name type="common">Western balsam poplar</name>
    <name type="synonym">Populus balsamifera subsp. trichocarpa</name>
    <dbReference type="NCBI Taxonomy" id="3694"/>
    <lineage>
        <taxon>Eukaryota</taxon>
        <taxon>Viridiplantae</taxon>
        <taxon>Streptophyta</taxon>
        <taxon>Embryophyta</taxon>
        <taxon>Tracheophyta</taxon>
        <taxon>Spermatophyta</taxon>
        <taxon>Magnoliopsida</taxon>
        <taxon>eudicotyledons</taxon>
        <taxon>Gunneridae</taxon>
        <taxon>Pentapetalae</taxon>
        <taxon>rosids</taxon>
        <taxon>fabids</taxon>
        <taxon>Malpighiales</taxon>
        <taxon>Salicaceae</taxon>
        <taxon>Saliceae</taxon>
        <taxon>Populus</taxon>
    </lineage>
</organism>
<evidence type="ECO:0008006" key="5">
    <source>
        <dbReference type="Google" id="ProtNLM"/>
    </source>
</evidence>
<dbReference type="AlphaFoldDB" id="A0A3N7G4G9"/>
<dbReference type="STRING" id="3694.A0A3N7G4G9"/>
<feature type="region of interest" description="Disordered" evidence="1">
    <location>
        <begin position="1"/>
        <end position="26"/>
    </location>
</feature>
<name>A0A3N7G4G9_POPTR</name>
<dbReference type="InterPro" id="IPR036866">
    <property type="entry name" value="RibonucZ/Hydroxyglut_hydro"/>
</dbReference>
<evidence type="ECO:0000256" key="1">
    <source>
        <dbReference type="SAM" id="MobiDB-lite"/>
    </source>
</evidence>
<evidence type="ECO:0000256" key="2">
    <source>
        <dbReference type="SAM" id="Phobius"/>
    </source>
</evidence>
<dbReference type="InParanoid" id="A0A3N7G4G9"/>
<gene>
    <name evidence="3" type="ORF">POPTR_017G076066</name>
</gene>
<dbReference type="EMBL" id="CM009306">
    <property type="protein sequence ID" value="RQP02058.1"/>
    <property type="molecule type" value="Genomic_DNA"/>
</dbReference>
<keyword evidence="2" id="KW-0472">Membrane</keyword>
<proteinExistence type="predicted"/>
<evidence type="ECO:0000313" key="3">
    <source>
        <dbReference type="EMBL" id="RQP02058.1"/>
    </source>
</evidence>
<accession>A0A3N7G4G9</accession>
<dbReference type="PANTHER" id="PTHR11203:SF11">
    <property type="entry name" value="CLEAVAGE AND POLYADENYLATION SPECIFICITY FACTOR SUBUNIT 3"/>
    <property type="match status" value="1"/>
</dbReference>